<dbReference type="PANTHER" id="PTHR43520">
    <property type="entry name" value="ATP7, ISOFORM B"/>
    <property type="match status" value="1"/>
</dbReference>
<dbReference type="InterPro" id="IPR023214">
    <property type="entry name" value="HAD_sf"/>
</dbReference>
<evidence type="ECO:0000256" key="11">
    <source>
        <dbReference type="RuleBase" id="RU362081"/>
    </source>
</evidence>
<keyword evidence="9 11" id="KW-1133">Transmembrane helix</keyword>
<feature type="transmembrane region" description="Helical" evidence="11">
    <location>
        <begin position="85"/>
        <end position="104"/>
    </location>
</feature>
<evidence type="ECO:0000256" key="5">
    <source>
        <dbReference type="ARBA" id="ARBA00022723"/>
    </source>
</evidence>
<dbReference type="Pfam" id="PF00122">
    <property type="entry name" value="E1-E2_ATPase"/>
    <property type="match status" value="1"/>
</dbReference>
<keyword evidence="4 11" id="KW-0812">Transmembrane</keyword>
<feature type="transmembrane region" description="Helical" evidence="11">
    <location>
        <begin position="364"/>
        <end position="384"/>
    </location>
</feature>
<keyword evidence="11" id="KW-1003">Cell membrane</keyword>
<evidence type="ECO:0000256" key="6">
    <source>
        <dbReference type="ARBA" id="ARBA00022741"/>
    </source>
</evidence>
<dbReference type="PROSITE" id="PS00154">
    <property type="entry name" value="ATPASE_E1_E2"/>
    <property type="match status" value="1"/>
</dbReference>
<dbReference type="SUPFAM" id="SSF55008">
    <property type="entry name" value="HMA, heavy metal-associated domain"/>
    <property type="match status" value="1"/>
</dbReference>
<keyword evidence="3" id="KW-0813">Transport</keyword>
<keyword evidence="7 11" id="KW-0067">ATP-binding</keyword>
<accession>A0A0M2UYW0</accession>
<dbReference type="SUPFAM" id="SSF81653">
    <property type="entry name" value="Calcium ATPase, transduction domain A"/>
    <property type="match status" value="1"/>
</dbReference>
<evidence type="ECO:0000313" key="14">
    <source>
        <dbReference type="Proteomes" id="UP000034954"/>
    </source>
</evidence>
<evidence type="ECO:0000256" key="2">
    <source>
        <dbReference type="ARBA" id="ARBA00006024"/>
    </source>
</evidence>
<evidence type="ECO:0000313" key="13">
    <source>
        <dbReference type="EMBL" id="KKO20156.1"/>
    </source>
</evidence>
<dbReference type="SFLD" id="SFLDG00002">
    <property type="entry name" value="C1.7:_P-type_atpase_like"/>
    <property type="match status" value="1"/>
</dbReference>
<dbReference type="Pfam" id="PF00702">
    <property type="entry name" value="Hydrolase"/>
    <property type="match status" value="1"/>
</dbReference>
<dbReference type="InterPro" id="IPR023299">
    <property type="entry name" value="ATPase_P-typ_cyto_dom_N"/>
</dbReference>
<dbReference type="PROSITE" id="PS01047">
    <property type="entry name" value="HMA_1"/>
    <property type="match status" value="1"/>
</dbReference>
<evidence type="ECO:0000259" key="12">
    <source>
        <dbReference type="PROSITE" id="PS50846"/>
    </source>
</evidence>
<evidence type="ECO:0000256" key="7">
    <source>
        <dbReference type="ARBA" id="ARBA00022840"/>
    </source>
</evidence>
<dbReference type="GO" id="GO:0005507">
    <property type="term" value="F:copper ion binding"/>
    <property type="evidence" value="ECO:0007669"/>
    <property type="project" value="TreeGrafter"/>
</dbReference>
<dbReference type="PROSITE" id="PS50846">
    <property type="entry name" value="HMA_2"/>
    <property type="match status" value="1"/>
</dbReference>
<dbReference type="SFLD" id="SFLDF00027">
    <property type="entry name" value="p-type_atpase"/>
    <property type="match status" value="1"/>
</dbReference>
<dbReference type="Gene3D" id="3.30.70.100">
    <property type="match status" value="1"/>
</dbReference>
<organism evidence="13 14">
    <name type="scientific">Candidatus Brocadia fulgida</name>
    <dbReference type="NCBI Taxonomy" id="380242"/>
    <lineage>
        <taxon>Bacteria</taxon>
        <taxon>Pseudomonadati</taxon>
        <taxon>Planctomycetota</taxon>
        <taxon>Candidatus Brocadiia</taxon>
        <taxon>Candidatus Brocadiales</taxon>
        <taxon>Candidatus Brocadiaceae</taxon>
        <taxon>Candidatus Brocadia</taxon>
    </lineage>
</organism>
<evidence type="ECO:0000256" key="4">
    <source>
        <dbReference type="ARBA" id="ARBA00022692"/>
    </source>
</evidence>
<dbReference type="NCBIfam" id="TIGR01494">
    <property type="entry name" value="ATPase_P-type"/>
    <property type="match status" value="1"/>
</dbReference>
<dbReference type="EMBL" id="LAQJ01000122">
    <property type="protein sequence ID" value="KKO20156.1"/>
    <property type="molecule type" value="Genomic_DNA"/>
</dbReference>
<evidence type="ECO:0000256" key="1">
    <source>
        <dbReference type="ARBA" id="ARBA00004127"/>
    </source>
</evidence>
<reference evidence="13 14" key="1">
    <citation type="journal article" date="2013" name="BMC Microbiol.">
        <title>Identification of the type II cytochrome c maturation pathway in anammox bacteria by comparative genomics.</title>
        <authorList>
            <person name="Ferousi C."/>
            <person name="Speth D.R."/>
            <person name="Reimann J."/>
            <person name="Op den Camp H.J."/>
            <person name="Allen J.W."/>
            <person name="Keltjens J.T."/>
            <person name="Jetten M.S."/>
        </authorList>
    </citation>
    <scope>NUCLEOTIDE SEQUENCE [LARGE SCALE GENOMIC DNA]</scope>
    <source>
        <strain evidence="13">RU1</strain>
    </source>
</reference>
<feature type="transmembrane region" description="Helical" evidence="11">
    <location>
        <begin position="708"/>
        <end position="727"/>
    </location>
</feature>
<evidence type="ECO:0000256" key="3">
    <source>
        <dbReference type="ARBA" id="ARBA00022448"/>
    </source>
</evidence>
<keyword evidence="5 11" id="KW-0479">Metal-binding</keyword>
<dbReference type="CDD" id="cd00371">
    <property type="entry name" value="HMA"/>
    <property type="match status" value="1"/>
</dbReference>
<dbReference type="PRINTS" id="PR00943">
    <property type="entry name" value="CUATPASE"/>
</dbReference>
<dbReference type="NCBIfam" id="TIGR01511">
    <property type="entry name" value="ATPase-IB1_Cu"/>
    <property type="match status" value="1"/>
</dbReference>
<dbReference type="SUPFAM" id="SSF81665">
    <property type="entry name" value="Calcium ATPase, transmembrane domain M"/>
    <property type="match status" value="1"/>
</dbReference>
<keyword evidence="6 11" id="KW-0547">Nucleotide-binding</keyword>
<dbReference type="InterPro" id="IPR006121">
    <property type="entry name" value="HMA_dom"/>
</dbReference>
<dbReference type="PATRIC" id="fig|380242.3.peg.1383"/>
<dbReference type="Pfam" id="PF00403">
    <property type="entry name" value="HMA"/>
    <property type="match status" value="1"/>
</dbReference>
<dbReference type="InterPro" id="IPR018303">
    <property type="entry name" value="ATPase_P-typ_P_site"/>
</dbReference>
<dbReference type="FunFam" id="2.70.150.10:FF:000002">
    <property type="entry name" value="Copper-transporting ATPase 1, putative"/>
    <property type="match status" value="1"/>
</dbReference>
<evidence type="ECO:0000256" key="10">
    <source>
        <dbReference type="ARBA" id="ARBA00023136"/>
    </source>
</evidence>
<feature type="transmembrane region" description="Helical" evidence="11">
    <location>
        <begin position="116"/>
        <end position="138"/>
    </location>
</feature>
<dbReference type="InterPro" id="IPR008250">
    <property type="entry name" value="ATPase_P-typ_transduc_dom_A_sf"/>
</dbReference>
<gene>
    <name evidence="13" type="ORF">BROFUL_01115</name>
</gene>
<dbReference type="GO" id="GO:0016887">
    <property type="term" value="F:ATP hydrolysis activity"/>
    <property type="evidence" value="ECO:0007669"/>
    <property type="project" value="InterPro"/>
</dbReference>
<dbReference type="GO" id="GO:0012505">
    <property type="term" value="C:endomembrane system"/>
    <property type="evidence" value="ECO:0007669"/>
    <property type="project" value="UniProtKB-SubCell"/>
</dbReference>
<protein>
    <submittedName>
        <fullName evidence="13">ATPase</fullName>
    </submittedName>
</protein>
<dbReference type="SFLD" id="SFLDS00003">
    <property type="entry name" value="Haloacid_Dehalogenase"/>
    <property type="match status" value="1"/>
</dbReference>
<keyword evidence="8" id="KW-1278">Translocase</keyword>
<dbReference type="Proteomes" id="UP000034954">
    <property type="component" value="Unassembled WGS sequence"/>
</dbReference>
<dbReference type="InterPro" id="IPR036163">
    <property type="entry name" value="HMA_dom_sf"/>
</dbReference>
<dbReference type="NCBIfam" id="TIGR01525">
    <property type="entry name" value="ATPase-IB_hvy"/>
    <property type="match status" value="1"/>
</dbReference>
<feature type="transmembrane region" description="Helical" evidence="11">
    <location>
        <begin position="678"/>
        <end position="702"/>
    </location>
</feature>
<dbReference type="GO" id="GO:0043682">
    <property type="term" value="F:P-type divalent copper transporter activity"/>
    <property type="evidence" value="ECO:0007669"/>
    <property type="project" value="TreeGrafter"/>
</dbReference>
<feature type="transmembrane region" description="Helical" evidence="11">
    <location>
        <begin position="150"/>
        <end position="171"/>
    </location>
</feature>
<keyword evidence="14" id="KW-1185">Reference proteome</keyword>
<dbReference type="InterPro" id="IPR044492">
    <property type="entry name" value="P_typ_ATPase_HD_dom"/>
</dbReference>
<name>A0A0M2UYW0_9BACT</name>
<dbReference type="InterPro" id="IPR036412">
    <property type="entry name" value="HAD-like_sf"/>
</dbReference>
<feature type="transmembrane region" description="Helical" evidence="11">
    <location>
        <begin position="333"/>
        <end position="352"/>
    </location>
</feature>
<dbReference type="GO" id="GO:0005524">
    <property type="term" value="F:ATP binding"/>
    <property type="evidence" value="ECO:0007669"/>
    <property type="project" value="UniProtKB-UniRule"/>
</dbReference>
<dbReference type="CDD" id="cd02094">
    <property type="entry name" value="P-type_ATPase_Cu-like"/>
    <property type="match status" value="1"/>
</dbReference>
<dbReference type="FunFam" id="3.30.70.100:FF:000001">
    <property type="entry name" value="ATPase copper transporting beta"/>
    <property type="match status" value="1"/>
</dbReference>
<dbReference type="PRINTS" id="PR00119">
    <property type="entry name" value="CATATPASE"/>
</dbReference>
<keyword evidence="10 11" id="KW-0472">Membrane</keyword>
<dbReference type="Gene3D" id="2.70.150.10">
    <property type="entry name" value="Calcium-transporting ATPase, cytoplasmic transduction domain A"/>
    <property type="match status" value="1"/>
</dbReference>
<dbReference type="GO" id="GO:0005886">
    <property type="term" value="C:plasma membrane"/>
    <property type="evidence" value="ECO:0007669"/>
    <property type="project" value="UniProtKB-SubCell"/>
</dbReference>
<dbReference type="GO" id="GO:0055070">
    <property type="term" value="P:copper ion homeostasis"/>
    <property type="evidence" value="ECO:0007669"/>
    <property type="project" value="TreeGrafter"/>
</dbReference>
<dbReference type="Gene3D" id="3.40.50.1000">
    <property type="entry name" value="HAD superfamily/HAD-like"/>
    <property type="match status" value="1"/>
</dbReference>
<comment type="subcellular location">
    <subcellularLocation>
        <location evidence="11">Cell membrane</location>
    </subcellularLocation>
    <subcellularLocation>
        <location evidence="1">Endomembrane system</location>
        <topology evidence="1">Multi-pass membrane protein</topology>
    </subcellularLocation>
</comment>
<dbReference type="InterPro" id="IPR001757">
    <property type="entry name" value="P_typ_ATPase"/>
</dbReference>
<dbReference type="SUPFAM" id="SSF56784">
    <property type="entry name" value="HAD-like"/>
    <property type="match status" value="1"/>
</dbReference>
<dbReference type="Gene3D" id="3.40.1110.10">
    <property type="entry name" value="Calcium-transporting ATPase, cytoplasmic domain N"/>
    <property type="match status" value="1"/>
</dbReference>
<dbReference type="InterPro" id="IPR059000">
    <property type="entry name" value="ATPase_P-type_domA"/>
</dbReference>
<feature type="domain" description="HMA" evidence="12">
    <location>
        <begin position="4"/>
        <end position="70"/>
    </location>
</feature>
<dbReference type="InterPro" id="IPR023298">
    <property type="entry name" value="ATPase_P-typ_TM_dom_sf"/>
</dbReference>
<dbReference type="InterPro" id="IPR017969">
    <property type="entry name" value="Heavy-metal-associated_CS"/>
</dbReference>
<dbReference type="AlphaFoldDB" id="A0A0M2UYW0"/>
<dbReference type="PANTHER" id="PTHR43520:SF8">
    <property type="entry name" value="P-TYPE CU(+) TRANSPORTER"/>
    <property type="match status" value="1"/>
</dbReference>
<sequence length="732" mass="79105">MTEQTIKFDITGMHCVNCAMTIERKLKDLEGIKSARINFPRATGIVTYDAGVTNKAQITRYVKEIGYTAKERVRLDQTSKASIQMGWLLLSIMSSIAMMVLMYAPMPSSVHIFMPYIMMGIATVTLLGPGMDFFVSAYKSIKNLFANMDVLVSLGVLSAYMYSVFAVFGSFGASGHAFFETAVMLIAFIRIGKYLEERVKGRASHALQKLIKLQADKARLLTPEGKESEVNATALQVGDMVIVRAGEIIPVDGEVVEGISSVDESMVTGESMPVVKQIGNRVVGATINKTGLLKVKTTKVGEETVLSQIITMVEDAQMDKAPIQRFADRVSNVFVPVVVGLSITTFLCWYFLFYDAAGQQPFVWALKTAVAVLVIACPCAMGLATPTAIMVGSGVGLDHAILIKRASAIEEIARLNVLAFDKTGTITEGRFVVTDIVPSKTVPEAELITLAAAGCAFSNHPLAQAVVNEAKERKATWDAAQSFQEVAGSGIICHYRDKELLIGNEGLLAAHGIKIDSLKGKFEELTAHGKSTMFVAYDGAGMGVLGLMDSIKPNARDVVMQLKQMNLRAVMLTGDSELVAKAVASEVDIGEYHAKVLPAEKMEIVKAFQEKGLKVGMVGDGINDAPALAQADVGIAIGAGTDVAKETGDIILIRNDMMDVVRAIHLGRRTLSKIRQNLFWAFFYNVIGIPIAAGVMYPFLGMSLKPEYAGLAMALSSVSVVTNSLVLKWRHR</sequence>
<comment type="similarity">
    <text evidence="2 11">Belongs to the cation transport ATPase (P-type) (TC 3.A.3) family. Type IB subfamily.</text>
</comment>
<comment type="caution">
    <text evidence="13">The sequence shown here is derived from an EMBL/GenBank/DDBJ whole genome shotgun (WGS) entry which is preliminary data.</text>
</comment>
<feature type="transmembrane region" description="Helical" evidence="11">
    <location>
        <begin position="177"/>
        <end position="195"/>
    </location>
</feature>
<evidence type="ECO:0000256" key="8">
    <source>
        <dbReference type="ARBA" id="ARBA00022967"/>
    </source>
</evidence>
<dbReference type="InterPro" id="IPR027256">
    <property type="entry name" value="P-typ_ATPase_IB"/>
</dbReference>
<evidence type="ECO:0000256" key="9">
    <source>
        <dbReference type="ARBA" id="ARBA00022989"/>
    </source>
</evidence>
<proteinExistence type="inferred from homology"/>